<name>A0A225B5G8_TALAT</name>
<dbReference type="AlphaFoldDB" id="A0A225B5G8"/>
<accession>A0A225B5G8</accession>
<proteinExistence type="predicted"/>
<comment type="caution">
    <text evidence="1">The sequence shown here is derived from an EMBL/GenBank/DDBJ whole genome shotgun (WGS) entry which is preliminary data.</text>
</comment>
<dbReference type="OrthoDB" id="4226180at2759"/>
<evidence type="ECO:0000313" key="2">
    <source>
        <dbReference type="Proteomes" id="UP000214365"/>
    </source>
</evidence>
<organism evidence="1 2">
    <name type="scientific">Talaromyces atroroseus</name>
    <dbReference type="NCBI Taxonomy" id="1441469"/>
    <lineage>
        <taxon>Eukaryota</taxon>
        <taxon>Fungi</taxon>
        <taxon>Dikarya</taxon>
        <taxon>Ascomycota</taxon>
        <taxon>Pezizomycotina</taxon>
        <taxon>Eurotiomycetes</taxon>
        <taxon>Eurotiomycetidae</taxon>
        <taxon>Eurotiales</taxon>
        <taxon>Trichocomaceae</taxon>
        <taxon>Talaromyces</taxon>
        <taxon>Talaromyces sect. Trachyspermi</taxon>
    </lineage>
</organism>
<dbReference type="STRING" id="1441469.A0A225B5G8"/>
<dbReference type="RefSeq" id="XP_020122647.1">
    <property type="nucleotide sequence ID" value="XM_020264457.1"/>
</dbReference>
<sequence>MLDPLTQYDITFITPSKKDNGVLKPKFRQAYSCIPIRITIPRQSPTTLPPNPRIVVTGFVAKVHYGAGCHCESAIFETFGLSTAVDGDGFREIRGSHMSKWIGFKEGGTMRFYGHHNHHHNASIDNRKLDWRNRGILMKGSSPKTGVVEVRNMVWHVPGLYKIAFELQFDSGQPVGWTPWQTVEVQRVRKNEQR</sequence>
<keyword evidence="2" id="KW-1185">Reference proteome</keyword>
<dbReference type="GeneID" id="31002173"/>
<dbReference type="Proteomes" id="UP000214365">
    <property type="component" value="Unassembled WGS sequence"/>
</dbReference>
<reference evidence="1 2" key="1">
    <citation type="submission" date="2015-06" db="EMBL/GenBank/DDBJ databases">
        <title>Talaromyces atroroseus IBT 11181 draft genome.</title>
        <authorList>
            <person name="Rasmussen K.B."/>
            <person name="Rasmussen S."/>
            <person name="Petersen B."/>
            <person name="Sicheritz-Ponten T."/>
            <person name="Mortensen U.H."/>
            <person name="Thrane U."/>
        </authorList>
    </citation>
    <scope>NUCLEOTIDE SEQUENCE [LARGE SCALE GENOMIC DNA]</scope>
    <source>
        <strain evidence="1 2">IBT 11181</strain>
    </source>
</reference>
<evidence type="ECO:0000313" key="1">
    <source>
        <dbReference type="EMBL" id="OKL62526.1"/>
    </source>
</evidence>
<dbReference type="EMBL" id="LFMY01000003">
    <property type="protein sequence ID" value="OKL62526.1"/>
    <property type="molecule type" value="Genomic_DNA"/>
</dbReference>
<protein>
    <submittedName>
        <fullName evidence="1">Uncharacterized protein</fullName>
    </submittedName>
</protein>
<gene>
    <name evidence="1" type="ORF">UA08_02418</name>
</gene>